<comment type="caution">
    <text evidence="3">The sequence shown here is derived from an EMBL/GenBank/DDBJ whole genome shotgun (WGS) entry which is preliminary data.</text>
</comment>
<dbReference type="SMART" id="SM00530">
    <property type="entry name" value="HTH_XRE"/>
    <property type="match status" value="1"/>
</dbReference>
<proteinExistence type="inferred from homology"/>
<evidence type="ECO:0000256" key="1">
    <source>
        <dbReference type="ARBA" id="ARBA00007227"/>
    </source>
</evidence>
<dbReference type="AlphaFoldDB" id="A0A7X2N2Q0"/>
<dbReference type="PANTHER" id="PTHR43236:SF2">
    <property type="entry name" value="BLL0069 PROTEIN"/>
    <property type="match status" value="1"/>
</dbReference>
<dbReference type="EMBL" id="VUMM01000006">
    <property type="protein sequence ID" value="MSS01350.1"/>
    <property type="molecule type" value="Genomic_DNA"/>
</dbReference>
<dbReference type="CDD" id="cd00093">
    <property type="entry name" value="HTH_XRE"/>
    <property type="match status" value="1"/>
</dbReference>
<dbReference type="InterPro" id="IPR010359">
    <property type="entry name" value="IrrE_HExxH"/>
</dbReference>
<keyword evidence="4" id="KW-1185">Reference proteome</keyword>
<name>A0A7X2N2Q0_9FIRM</name>
<dbReference type="Gene3D" id="1.10.260.40">
    <property type="entry name" value="lambda repressor-like DNA-binding domains"/>
    <property type="match status" value="1"/>
</dbReference>
<dbReference type="Pfam" id="PF01381">
    <property type="entry name" value="HTH_3"/>
    <property type="match status" value="1"/>
</dbReference>
<gene>
    <name evidence="3" type="ORF">FYJ50_04405</name>
</gene>
<organism evidence="3 4">
    <name type="scientific">Floccifex porci</name>
    <dbReference type="NCBI Taxonomy" id="2606629"/>
    <lineage>
        <taxon>Bacteria</taxon>
        <taxon>Bacillati</taxon>
        <taxon>Bacillota</taxon>
        <taxon>Erysipelotrichia</taxon>
        <taxon>Erysipelotrichales</taxon>
        <taxon>Erysipelotrichaceae</taxon>
        <taxon>Floccifex</taxon>
    </lineage>
</organism>
<dbReference type="GO" id="GO:0003677">
    <property type="term" value="F:DNA binding"/>
    <property type="evidence" value="ECO:0007669"/>
    <property type="project" value="InterPro"/>
</dbReference>
<sequence>MVRSKTYIAIPPGATIKEQLVERGMTQKEFSIRLNMSEKHISQLINGEVLLTPEMAFKLEMVLGIPANFWNQLEAIYREKQIQAQQENEMEQDKSIARKFPYSEMVHLGWIVKTDKIEERVINLRKYFEVVNLTLLNNYQINKIACRRLNSTEKADYALLAWAQKAKLEARNKNVKKININLLKKKLSKIRPMTLQNPNEFYEPLNQLLSDCGIALILIPHLNGSYLHGVTFLDRNKIVIGLTSRGKDADKFWFSLYHELAHIIKGHINQIEGTTEQDELEADQFARESLISKFDFDQFISNYKINSKNITTYSSLIGIDPGILVGRLQKENYIPYNSYNHLKKKYEF</sequence>
<evidence type="ECO:0000313" key="4">
    <source>
        <dbReference type="Proteomes" id="UP000470082"/>
    </source>
</evidence>
<dbReference type="InterPro" id="IPR001387">
    <property type="entry name" value="Cro/C1-type_HTH"/>
</dbReference>
<evidence type="ECO:0000313" key="3">
    <source>
        <dbReference type="EMBL" id="MSS01350.1"/>
    </source>
</evidence>
<comment type="similarity">
    <text evidence="1">Belongs to the short-chain fatty acyl-CoA assimilation regulator (ScfR) family.</text>
</comment>
<feature type="domain" description="HTH cro/C1-type" evidence="2">
    <location>
        <begin position="16"/>
        <end position="70"/>
    </location>
</feature>
<dbReference type="InterPro" id="IPR052345">
    <property type="entry name" value="Rad_response_metalloprotease"/>
</dbReference>
<protein>
    <submittedName>
        <fullName evidence="3">Helix-turn-helix domain-containing protein</fullName>
    </submittedName>
</protein>
<evidence type="ECO:0000259" key="2">
    <source>
        <dbReference type="PROSITE" id="PS50943"/>
    </source>
</evidence>
<dbReference type="PANTHER" id="PTHR43236">
    <property type="entry name" value="ANTITOXIN HIGA1"/>
    <property type="match status" value="1"/>
</dbReference>
<dbReference type="SUPFAM" id="SSF47413">
    <property type="entry name" value="lambda repressor-like DNA-binding domains"/>
    <property type="match status" value="1"/>
</dbReference>
<accession>A0A7X2N2Q0</accession>
<reference evidence="3 4" key="1">
    <citation type="submission" date="2019-08" db="EMBL/GenBank/DDBJ databases">
        <title>In-depth cultivation of the pig gut microbiome towards novel bacterial diversity and tailored functional studies.</title>
        <authorList>
            <person name="Wylensek D."/>
            <person name="Hitch T.C.A."/>
            <person name="Clavel T."/>
        </authorList>
    </citation>
    <scope>NUCLEOTIDE SEQUENCE [LARGE SCALE GENOMIC DNA]</scope>
    <source>
        <strain evidence="3 4">LKV-178-WT-2G</strain>
    </source>
</reference>
<dbReference type="Proteomes" id="UP000470082">
    <property type="component" value="Unassembled WGS sequence"/>
</dbReference>
<dbReference type="RefSeq" id="WP_154459851.1">
    <property type="nucleotide sequence ID" value="NZ_VUMM01000006.1"/>
</dbReference>
<dbReference type="PROSITE" id="PS50943">
    <property type="entry name" value="HTH_CROC1"/>
    <property type="match status" value="1"/>
</dbReference>
<dbReference type="InterPro" id="IPR010982">
    <property type="entry name" value="Lambda_DNA-bd_dom_sf"/>
</dbReference>
<dbReference type="Pfam" id="PF06114">
    <property type="entry name" value="Peptidase_M78"/>
    <property type="match status" value="1"/>
</dbReference>